<dbReference type="Proteomes" id="UP000560980">
    <property type="component" value="Unassembled WGS sequence"/>
</dbReference>
<dbReference type="FunFam" id="3.90.1030.10:FF:000001">
    <property type="entry name" value="50S ribosomal protein L17"/>
    <property type="match status" value="1"/>
</dbReference>
<reference evidence="6 7" key="1">
    <citation type="submission" date="2019-12" db="EMBL/GenBank/DDBJ databases">
        <authorList>
            <person name="Santos-Garcia D."/>
            <person name="Santos-Garcia D."/>
            <person name="Santos-Garcia D."/>
        </authorList>
    </citation>
    <scope>NUCLEOTIDE SEQUENCE [LARGE SCALE GENOMIC DNA]</scope>
    <source>
        <strain evidence="6">SiSi</strain>
    </source>
</reference>
<evidence type="ECO:0000256" key="3">
    <source>
        <dbReference type="ARBA" id="ARBA00023274"/>
    </source>
</evidence>
<dbReference type="InterPro" id="IPR000456">
    <property type="entry name" value="Ribosomal_bL17"/>
</dbReference>
<dbReference type="GO" id="GO:0006412">
    <property type="term" value="P:translation"/>
    <property type="evidence" value="ECO:0007669"/>
    <property type="project" value="UniProtKB-UniRule"/>
</dbReference>
<evidence type="ECO:0000256" key="1">
    <source>
        <dbReference type="ARBA" id="ARBA00008777"/>
    </source>
</evidence>
<accession>A0A6S6RT03</accession>
<dbReference type="InterPro" id="IPR036373">
    <property type="entry name" value="Ribosomal_bL17_sf"/>
</dbReference>
<name>A0A6S6RT03_9GAMM</name>
<evidence type="ECO:0000313" key="7">
    <source>
        <dbReference type="Proteomes" id="UP000560980"/>
    </source>
</evidence>
<dbReference type="RefSeq" id="WP_183042887.1">
    <property type="nucleotide sequence ID" value="NZ_CACTJB010000001.1"/>
</dbReference>
<keyword evidence="3 4" id="KW-0687">Ribonucleoprotein</keyword>
<sequence>MRHRKKGRHLNKSVSHRKSMFKNLCLSLIKYEKIRTTLSKAKELRFYIEPLITLSKKDTVSNRRLAFNKIKSKEIVGKLFNKIGPRYVMRNGGYIRILKCGLRHGDKAIVALVLLT</sequence>
<gene>
    <name evidence="4 6" type="primary">rplQ</name>
    <name evidence="6" type="ORF">SISI_0095</name>
</gene>
<protein>
    <recommendedName>
        <fullName evidence="4">Large ribosomal subunit protein bL17</fullName>
    </recommendedName>
</protein>
<comment type="caution">
    <text evidence="6">The sequence shown here is derived from an EMBL/GenBank/DDBJ whole genome shotgun (WGS) entry which is preliminary data.</text>
</comment>
<dbReference type="Gene3D" id="3.90.1030.10">
    <property type="entry name" value="Ribosomal protein L17"/>
    <property type="match status" value="1"/>
</dbReference>
<dbReference type="GO" id="GO:0003735">
    <property type="term" value="F:structural constituent of ribosome"/>
    <property type="evidence" value="ECO:0007669"/>
    <property type="project" value="InterPro"/>
</dbReference>
<evidence type="ECO:0000256" key="4">
    <source>
        <dbReference type="HAMAP-Rule" id="MF_01368"/>
    </source>
</evidence>
<dbReference type="SUPFAM" id="SSF64263">
    <property type="entry name" value="Prokaryotic ribosomal protein L17"/>
    <property type="match status" value="1"/>
</dbReference>
<dbReference type="HAMAP" id="MF_01368">
    <property type="entry name" value="Ribosomal_bL17"/>
    <property type="match status" value="1"/>
</dbReference>
<dbReference type="PANTHER" id="PTHR14413:SF16">
    <property type="entry name" value="LARGE RIBOSOMAL SUBUNIT PROTEIN BL17M"/>
    <property type="match status" value="1"/>
</dbReference>
<proteinExistence type="inferred from homology"/>
<dbReference type="NCBIfam" id="TIGR00059">
    <property type="entry name" value="L17"/>
    <property type="match status" value="1"/>
</dbReference>
<dbReference type="PANTHER" id="PTHR14413">
    <property type="entry name" value="RIBOSOMAL PROTEIN L17"/>
    <property type="match status" value="1"/>
</dbReference>
<evidence type="ECO:0000256" key="5">
    <source>
        <dbReference type="RuleBase" id="RU000660"/>
    </source>
</evidence>
<dbReference type="AlphaFoldDB" id="A0A6S6RT03"/>
<dbReference type="GO" id="GO:0022625">
    <property type="term" value="C:cytosolic large ribosomal subunit"/>
    <property type="evidence" value="ECO:0007669"/>
    <property type="project" value="TreeGrafter"/>
</dbReference>
<comment type="similarity">
    <text evidence="1 4 5">Belongs to the bacterial ribosomal protein bL17 family.</text>
</comment>
<keyword evidence="2 4" id="KW-0689">Ribosomal protein</keyword>
<comment type="subunit">
    <text evidence="4">Part of the 50S ribosomal subunit. Contacts protein L32.</text>
</comment>
<dbReference type="PROSITE" id="PS01167">
    <property type="entry name" value="RIBOSOMAL_L17"/>
    <property type="match status" value="1"/>
</dbReference>
<evidence type="ECO:0000313" key="6">
    <source>
        <dbReference type="EMBL" id="CAA3705025.1"/>
    </source>
</evidence>
<dbReference type="Pfam" id="PF01196">
    <property type="entry name" value="Ribosomal_L17"/>
    <property type="match status" value="1"/>
</dbReference>
<dbReference type="EMBL" id="CACTJB010000001">
    <property type="protein sequence ID" value="CAA3705025.1"/>
    <property type="molecule type" value="Genomic_DNA"/>
</dbReference>
<organism evidence="6 7">
    <name type="scientific">Candidatus Portiera aleyrodidarum</name>
    <name type="common">primary endosymbiont of Bemisia tabaci</name>
    <dbReference type="NCBI Taxonomy" id="91844"/>
    <lineage>
        <taxon>Bacteria</taxon>
        <taxon>Pseudomonadati</taxon>
        <taxon>Pseudomonadota</taxon>
        <taxon>Gammaproteobacteria</taxon>
        <taxon>Candidatus Johnevansiales</taxon>
        <taxon>Candidatus Johnevansiaceae</taxon>
        <taxon>Candidatus Portiera</taxon>
    </lineage>
</organism>
<dbReference type="InterPro" id="IPR047859">
    <property type="entry name" value="Ribosomal_bL17_CS"/>
</dbReference>
<evidence type="ECO:0000256" key="2">
    <source>
        <dbReference type="ARBA" id="ARBA00022980"/>
    </source>
</evidence>